<keyword evidence="3" id="KW-1185">Reference proteome</keyword>
<dbReference type="Proteomes" id="UP000054248">
    <property type="component" value="Unassembled WGS sequence"/>
</dbReference>
<evidence type="ECO:0000313" key="2">
    <source>
        <dbReference type="EMBL" id="KIO27252.1"/>
    </source>
</evidence>
<sequence>MAIQCNVPLLVTRRFRSSYVYAADDRVTLVRPQALREIHAIQILRAGTSLFPRSENDTSSPSKAKRQHDPSITVDELIRQYEPKMHGRARHEFQADVRQMLLKGWERSNEEFAAFKESMWNKNEQVGLRMLEDR</sequence>
<evidence type="ECO:0000256" key="1">
    <source>
        <dbReference type="SAM" id="MobiDB-lite"/>
    </source>
</evidence>
<proteinExistence type="predicted"/>
<evidence type="ECO:0000313" key="3">
    <source>
        <dbReference type="Proteomes" id="UP000054248"/>
    </source>
</evidence>
<feature type="region of interest" description="Disordered" evidence="1">
    <location>
        <begin position="51"/>
        <end position="73"/>
    </location>
</feature>
<accession>A0A0C3M0S3</accession>
<dbReference type="AlphaFoldDB" id="A0A0C3M0S3"/>
<dbReference type="STRING" id="1051891.A0A0C3M0S3"/>
<gene>
    <name evidence="2" type="ORF">M407DRAFT_243382</name>
</gene>
<dbReference type="EMBL" id="KN823011">
    <property type="protein sequence ID" value="KIO27252.1"/>
    <property type="molecule type" value="Genomic_DNA"/>
</dbReference>
<reference evidence="2 3" key="1">
    <citation type="submission" date="2014-04" db="EMBL/GenBank/DDBJ databases">
        <authorList>
            <consortium name="DOE Joint Genome Institute"/>
            <person name="Kuo A."/>
            <person name="Girlanda M."/>
            <person name="Perotto S."/>
            <person name="Kohler A."/>
            <person name="Nagy L.G."/>
            <person name="Floudas D."/>
            <person name="Copeland A."/>
            <person name="Barry K.W."/>
            <person name="Cichocki N."/>
            <person name="Veneault-Fourrey C."/>
            <person name="LaButti K."/>
            <person name="Lindquist E.A."/>
            <person name="Lipzen A."/>
            <person name="Lundell T."/>
            <person name="Morin E."/>
            <person name="Murat C."/>
            <person name="Sun H."/>
            <person name="Tunlid A."/>
            <person name="Henrissat B."/>
            <person name="Grigoriev I.V."/>
            <person name="Hibbett D.S."/>
            <person name="Martin F."/>
            <person name="Nordberg H.P."/>
            <person name="Cantor M.N."/>
            <person name="Hua S.X."/>
        </authorList>
    </citation>
    <scope>NUCLEOTIDE SEQUENCE [LARGE SCALE GENOMIC DNA]</scope>
    <source>
        <strain evidence="2 3">MUT 4182</strain>
    </source>
</reference>
<protein>
    <submittedName>
        <fullName evidence="2">Uncharacterized protein</fullName>
    </submittedName>
</protein>
<dbReference type="HOGENOM" id="CLU_1897729_0_0_1"/>
<organism evidence="2 3">
    <name type="scientific">Tulasnella calospora MUT 4182</name>
    <dbReference type="NCBI Taxonomy" id="1051891"/>
    <lineage>
        <taxon>Eukaryota</taxon>
        <taxon>Fungi</taxon>
        <taxon>Dikarya</taxon>
        <taxon>Basidiomycota</taxon>
        <taxon>Agaricomycotina</taxon>
        <taxon>Agaricomycetes</taxon>
        <taxon>Cantharellales</taxon>
        <taxon>Tulasnellaceae</taxon>
        <taxon>Tulasnella</taxon>
    </lineage>
</organism>
<name>A0A0C3M0S3_9AGAM</name>
<reference evidence="3" key="2">
    <citation type="submission" date="2015-01" db="EMBL/GenBank/DDBJ databases">
        <title>Evolutionary Origins and Diversification of the Mycorrhizal Mutualists.</title>
        <authorList>
            <consortium name="DOE Joint Genome Institute"/>
            <consortium name="Mycorrhizal Genomics Consortium"/>
            <person name="Kohler A."/>
            <person name="Kuo A."/>
            <person name="Nagy L.G."/>
            <person name="Floudas D."/>
            <person name="Copeland A."/>
            <person name="Barry K.W."/>
            <person name="Cichocki N."/>
            <person name="Veneault-Fourrey C."/>
            <person name="LaButti K."/>
            <person name="Lindquist E.A."/>
            <person name="Lipzen A."/>
            <person name="Lundell T."/>
            <person name="Morin E."/>
            <person name="Murat C."/>
            <person name="Riley R."/>
            <person name="Ohm R."/>
            <person name="Sun H."/>
            <person name="Tunlid A."/>
            <person name="Henrissat B."/>
            <person name="Grigoriev I.V."/>
            <person name="Hibbett D.S."/>
            <person name="Martin F."/>
        </authorList>
    </citation>
    <scope>NUCLEOTIDE SEQUENCE [LARGE SCALE GENOMIC DNA]</scope>
    <source>
        <strain evidence="3">MUT 4182</strain>
    </source>
</reference>
<dbReference type="OrthoDB" id="549336at2759"/>